<dbReference type="SFLD" id="SFLDG01082">
    <property type="entry name" value="B12-binding_domain_containing"/>
    <property type="match status" value="1"/>
</dbReference>
<dbReference type="Proteomes" id="UP001501509">
    <property type="component" value="Unassembled WGS sequence"/>
</dbReference>
<dbReference type="Gene3D" id="3.40.50.280">
    <property type="entry name" value="Cobalamin-binding domain"/>
    <property type="match status" value="1"/>
</dbReference>
<evidence type="ECO:0000256" key="3">
    <source>
        <dbReference type="ARBA" id="ARBA00022723"/>
    </source>
</evidence>
<dbReference type="PANTHER" id="PTHR43409:SF7">
    <property type="entry name" value="BLL1977 PROTEIN"/>
    <property type="match status" value="1"/>
</dbReference>
<evidence type="ECO:0000256" key="2">
    <source>
        <dbReference type="ARBA" id="ARBA00022691"/>
    </source>
</evidence>
<dbReference type="InterPro" id="IPR006638">
    <property type="entry name" value="Elp3/MiaA/NifB-like_rSAM"/>
</dbReference>
<dbReference type="InterPro" id="IPR006158">
    <property type="entry name" value="Cobalamin-bd"/>
</dbReference>
<name>A0ABN3PFU7_9ACTN</name>
<keyword evidence="8" id="KW-1185">Reference proteome</keyword>
<evidence type="ECO:0000256" key="4">
    <source>
        <dbReference type="ARBA" id="ARBA00023004"/>
    </source>
</evidence>
<dbReference type="RefSeq" id="WP_344539121.1">
    <property type="nucleotide sequence ID" value="NZ_BAAATD010000002.1"/>
</dbReference>
<dbReference type="PANTHER" id="PTHR43409">
    <property type="entry name" value="ANAEROBIC MAGNESIUM-PROTOPORPHYRIN IX MONOMETHYL ESTER CYCLASE-RELATED"/>
    <property type="match status" value="1"/>
</dbReference>
<feature type="domain" description="B12-binding" evidence="6">
    <location>
        <begin position="103"/>
        <end position="209"/>
    </location>
</feature>
<gene>
    <name evidence="7" type="ORF">GCM10010411_15480</name>
</gene>
<proteinExistence type="predicted"/>
<keyword evidence="3" id="KW-0479">Metal-binding</keyword>
<dbReference type="SUPFAM" id="SSF102114">
    <property type="entry name" value="Radical SAM enzymes"/>
    <property type="match status" value="1"/>
</dbReference>
<organism evidence="7 8">
    <name type="scientific">Actinomadura fulvescens</name>
    <dbReference type="NCBI Taxonomy" id="46160"/>
    <lineage>
        <taxon>Bacteria</taxon>
        <taxon>Bacillati</taxon>
        <taxon>Actinomycetota</taxon>
        <taxon>Actinomycetes</taxon>
        <taxon>Streptosporangiales</taxon>
        <taxon>Thermomonosporaceae</taxon>
        <taxon>Actinomadura</taxon>
    </lineage>
</organism>
<evidence type="ECO:0000256" key="5">
    <source>
        <dbReference type="ARBA" id="ARBA00023014"/>
    </source>
</evidence>
<evidence type="ECO:0000313" key="8">
    <source>
        <dbReference type="Proteomes" id="UP001501509"/>
    </source>
</evidence>
<dbReference type="InterPro" id="IPR058240">
    <property type="entry name" value="rSAM_sf"/>
</dbReference>
<dbReference type="InterPro" id="IPR051198">
    <property type="entry name" value="BchE-like"/>
</dbReference>
<comment type="caution">
    <text evidence="7">The sequence shown here is derived from an EMBL/GenBank/DDBJ whole genome shotgun (WGS) entry which is preliminary data.</text>
</comment>
<keyword evidence="4" id="KW-0408">Iron</keyword>
<dbReference type="EMBL" id="BAAATD010000002">
    <property type="protein sequence ID" value="GAA2583654.1"/>
    <property type="molecule type" value="Genomic_DNA"/>
</dbReference>
<accession>A0ABN3PFU7</accession>
<evidence type="ECO:0000259" key="6">
    <source>
        <dbReference type="PROSITE" id="PS51332"/>
    </source>
</evidence>
<keyword evidence="2" id="KW-0949">S-adenosyl-L-methionine</keyword>
<dbReference type="SMART" id="SM00729">
    <property type="entry name" value="Elp3"/>
    <property type="match status" value="1"/>
</dbReference>
<dbReference type="Pfam" id="PF04055">
    <property type="entry name" value="Radical_SAM"/>
    <property type="match status" value="1"/>
</dbReference>
<dbReference type="InterPro" id="IPR023984">
    <property type="entry name" value="rSAM_ocin_1"/>
</dbReference>
<sequence length="622" mass="70688">MYDVRLINMPFASLQMPSLALTQLASMARREFGDVSVRVHYLNHDFAKVFGVGNYQQLCYGKDHQASGIGEWIFRLAAFDTGDNRERYFRRYYPTPTPEWDEFRAYIQGVRDRIPECLDELIDRYGLLEADLVGFTSMFQQNVPSFAMARRIKERDPSVVTVIGGANCEAPMGQEIARNIPQIDYVFSGCALRSFPDLLAALRDGDVARAGRIGGVFTEHNLEVVVPRGPELDVNADIELDFDGFLADLEANFPGGAVAPVLPFETSRGCWWGEHAHCTFCGLNGDLMRFRSMRPDKAIELFRSLFERYGAATRMFMCADNIMPREYPAEVFPHVRAPDDVSVFYEVKADLTRAELAAMAAAGVRIVQPGIESLATSTLRHMRKGVSAFRNLQFLRSCVLTNVKPIWNLLIGFPGEPGSVYEKYLADMPSLWHLRPPAGLYVVRFDRYSPYFKSPDEYGLDLAPMEYYRQIYPLGDDVLRDLAYYFYDRNDVQPYPRNVASWVDKLSSAVLDWRQAWEGRERPPVLFLDRCGDGGAVIDTRGGEETRQTVDEAECALLSRLAEPKRLDRPAQRGPDVVRLLTRFRERGWLFEEGQRVLSLVFLEAPPGWETGRSRWDRSGSG</sequence>
<evidence type="ECO:0000313" key="7">
    <source>
        <dbReference type="EMBL" id="GAA2583654.1"/>
    </source>
</evidence>
<keyword evidence="5" id="KW-0411">Iron-sulfur</keyword>
<reference evidence="7 8" key="1">
    <citation type="journal article" date="2019" name="Int. J. Syst. Evol. Microbiol.">
        <title>The Global Catalogue of Microorganisms (GCM) 10K type strain sequencing project: providing services to taxonomists for standard genome sequencing and annotation.</title>
        <authorList>
            <consortium name="The Broad Institute Genomics Platform"/>
            <consortium name="The Broad Institute Genome Sequencing Center for Infectious Disease"/>
            <person name="Wu L."/>
            <person name="Ma J."/>
        </authorList>
    </citation>
    <scope>NUCLEOTIDE SEQUENCE [LARGE SCALE GENOMIC DNA]</scope>
    <source>
        <strain evidence="7 8">JCM 6833</strain>
    </source>
</reference>
<comment type="cofactor">
    <cofactor evidence="1">
        <name>[4Fe-4S] cluster</name>
        <dbReference type="ChEBI" id="CHEBI:49883"/>
    </cofactor>
</comment>
<dbReference type="InterPro" id="IPR007197">
    <property type="entry name" value="rSAM"/>
</dbReference>
<dbReference type="NCBIfam" id="TIGR03975">
    <property type="entry name" value="rSAM_ocin_1"/>
    <property type="match status" value="1"/>
</dbReference>
<dbReference type="PROSITE" id="PS51332">
    <property type="entry name" value="B12_BINDING"/>
    <property type="match status" value="1"/>
</dbReference>
<evidence type="ECO:0000256" key="1">
    <source>
        <dbReference type="ARBA" id="ARBA00001966"/>
    </source>
</evidence>
<protein>
    <submittedName>
        <fullName evidence="7">RiPP maturation radical SAM C-methyltransferase</fullName>
    </submittedName>
</protein>
<dbReference type="SFLD" id="SFLDF00324">
    <property type="entry name" value="bacteriocin_maturation"/>
    <property type="match status" value="1"/>
</dbReference>
<dbReference type="SFLD" id="SFLDS00029">
    <property type="entry name" value="Radical_SAM"/>
    <property type="match status" value="1"/>
</dbReference>